<comment type="caution">
    <text evidence="2">The sequence shown here is derived from an EMBL/GenBank/DDBJ whole genome shotgun (WGS) entry which is preliminary data.</text>
</comment>
<dbReference type="PANTHER" id="PTHR37305">
    <property type="entry name" value="INTEGRAL MEMBRANE PROTEIN-RELATED"/>
    <property type="match status" value="1"/>
</dbReference>
<reference evidence="2 3" key="1">
    <citation type="submission" date="2022-11" db="EMBL/GenBank/DDBJ databases">
        <title>Study of microbial diversity in lake waters.</title>
        <authorList>
            <person name="Zhang J."/>
        </authorList>
    </citation>
    <scope>NUCLEOTIDE SEQUENCE [LARGE SCALE GENOMIC DNA]</scope>
    <source>
        <strain evidence="2 3">DT12</strain>
    </source>
</reference>
<organism evidence="2 3">
    <name type="scientific">Tumebacillus lacus</name>
    <dbReference type="NCBI Taxonomy" id="2995335"/>
    <lineage>
        <taxon>Bacteria</taxon>
        <taxon>Bacillati</taxon>
        <taxon>Bacillota</taxon>
        <taxon>Bacilli</taxon>
        <taxon>Bacillales</taxon>
        <taxon>Alicyclobacillaceae</taxon>
        <taxon>Tumebacillus</taxon>
    </lineage>
</organism>
<dbReference type="RefSeq" id="WP_267150589.1">
    <property type="nucleotide sequence ID" value="NZ_JAPMLT010000002.1"/>
</dbReference>
<feature type="transmembrane region" description="Helical" evidence="1">
    <location>
        <begin position="225"/>
        <end position="249"/>
    </location>
</feature>
<proteinExistence type="predicted"/>
<keyword evidence="1" id="KW-1133">Transmembrane helix</keyword>
<keyword evidence="1" id="KW-0472">Membrane</keyword>
<feature type="transmembrane region" description="Helical" evidence="1">
    <location>
        <begin position="20"/>
        <end position="46"/>
    </location>
</feature>
<keyword evidence="3" id="KW-1185">Reference proteome</keyword>
<evidence type="ECO:0000313" key="2">
    <source>
        <dbReference type="EMBL" id="MCX7569344.1"/>
    </source>
</evidence>
<name>A0ABT3X3M0_9BACL</name>
<evidence type="ECO:0000313" key="3">
    <source>
        <dbReference type="Proteomes" id="UP001208017"/>
    </source>
</evidence>
<protein>
    <submittedName>
        <fullName evidence="2">ABC transporter permease subunit</fullName>
    </submittedName>
</protein>
<feature type="transmembrane region" description="Helical" evidence="1">
    <location>
        <begin position="105"/>
        <end position="130"/>
    </location>
</feature>
<feature type="transmembrane region" description="Helical" evidence="1">
    <location>
        <begin position="188"/>
        <end position="205"/>
    </location>
</feature>
<feature type="transmembrane region" description="Helical" evidence="1">
    <location>
        <begin position="66"/>
        <end position="84"/>
    </location>
</feature>
<dbReference type="EMBL" id="JAPMLT010000002">
    <property type="protein sequence ID" value="MCX7569344.1"/>
    <property type="molecule type" value="Genomic_DNA"/>
</dbReference>
<dbReference type="Proteomes" id="UP001208017">
    <property type="component" value="Unassembled WGS sequence"/>
</dbReference>
<evidence type="ECO:0000256" key="1">
    <source>
        <dbReference type="SAM" id="Phobius"/>
    </source>
</evidence>
<accession>A0ABT3X3M0</accession>
<keyword evidence="1" id="KW-0812">Transmembrane</keyword>
<gene>
    <name evidence="2" type="ORF">OS242_05175</name>
</gene>
<feature type="transmembrane region" description="Helical" evidence="1">
    <location>
        <begin position="160"/>
        <end position="183"/>
    </location>
</feature>
<sequence length="255" mass="27306">MFELFVSEWERMWARKKTVVTLVLFAAVSVLAAMWLSRFGVGFVNAGTEVRLDAWNFPAFLLKETSFVLMLVAAPMLFVDALAGERVQGAYRMVLLRPHGRGALLLAKWVALAVWVAMLLAVVLAVGVIAGQTWLGDGGALTERAAAASAAGLASFGDVLAYYGVFYLIAVAAMGLCTLICLLVPSTVLAYAGLVGSYVGMLYVSEHLRFFLLGGEAVFQVLSGNGAGVFAMALGSVMVLSFGASWVMWKKRELC</sequence>
<dbReference type="PANTHER" id="PTHR37305:SF1">
    <property type="entry name" value="MEMBRANE PROTEIN"/>
    <property type="match status" value="1"/>
</dbReference>